<comment type="similarity">
    <text evidence="1">Belongs to the thioredoxin family. DsbA subfamily.</text>
</comment>
<evidence type="ECO:0000313" key="9">
    <source>
        <dbReference type="EMBL" id="NMB91326.1"/>
    </source>
</evidence>
<dbReference type="CDD" id="cd02972">
    <property type="entry name" value="DsbA_family"/>
    <property type="match status" value="1"/>
</dbReference>
<dbReference type="AlphaFoldDB" id="A0A7X9HSC5"/>
<evidence type="ECO:0000256" key="2">
    <source>
        <dbReference type="ARBA" id="ARBA00022729"/>
    </source>
</evidence>
<dbReference type="SUPFAM" id="SSF52833">
    <property type="entry name" value="Thioredoxin-like"/>
    <property type="match status" value="2"/>
</dbReference>
<evidence type="ECO:0000256" key="4">
    <source>
        <dbReference type="ARBA" id="ARBA00023157"/>
    </source>
</evidence>
<reference evidence="9 10" key="1">
    <citation type="journal article" date="2020" name="Biotechnol. Biofuels">
        <title>New insights from the biogas microbiome by comprehensive genome-resolved metagenomics of nearly 1600 species originating from multiple anaerobic digesters.</title>
        <authorList>
            <person name="Campanaro S."/>
            <person name="Treu L."/>
            <person name="Rodriguez-R L.M."/>
            <person name="Kovalovszki A."/>
            <person name="Ziels R.M."/>
            <person name="Maus I."/>
            <person name="Zhu X."/>
            <person name="Kougias P.G."/>
            <person name="Basile A."/>
            <person name="Luo G."/>
            <person name="Schluter A."/>
            <person name="Konstantinidis K.T."/>
            <person name="Angelidaki I."/>
        </authorList>
    </citation>
    <scope>NUCLEOTIDE SEQUENCE [LARGE SCALE GENOMIC DNA]</scope>
    <source>
        <strain evidence="9">AS27yjCOA_202</strain>
    </source>
</reference>
<dbReference type="InterPro" id="IPR036249">
    <property type="entry name" value="Thioredoxin-like_sf"/>
</dbReference>
<feature type="compositionally biased region" description="Polar residues" evidence="6">
    <location>
        <begin position="38"/>
        <end position="48"/>
    </location>
</feature>
<sequence>MEKKNKSSNIIQVGILVVLIVIAFLLGALLDKKTSNYVPTDSQEVSSDTQDEVVPSETNEEIAIRLGMSKEEFNNCVSSADIEKKVNDQANSGVKSGVSGTPGNFLLDTQTGKAVELGGAVPLATLKSEFEKLKSGSGTSISIDPVTSEDFVKGNVNARYVLMEWSDFDCPYCKTFQDTANAFIKENEDVRWVYRQFPLDFHPTAMSKSIAALCAGKIGGNAMFWAFAEELMAQGE</sequence>
<dbReference type="Pfam" id="PF13462">
    <property type="entry name" value="Thioredoxin_4"/>
    <property type="match status" value="1"/>
</dbReference>
<evidence type="ECO:0000256" key="5">
    <source>
        <dbReference type="ARBA" id="ARBA00023284"/>
    </source>
</evidence>
<evidence type="ECO:0000256" key="7">
    <source>
        <dbReference type="SAM" id="Phobius"/>
    </source>
</evidence>
<dbReference type="Gene3D" id="3.40.30.10">
    <property type="entry name" value="Glutaredoxin"/>
    <property type="match status" value="2"/>
</dbReference>
<organism evidence="9 10">
    <name type="scientific">candidate division WWE3 bacterium</name>
    <dbReference type="NCBI Taxonomy" id="2053526"/>
    <lineage>
        <taxon>Bacteria</taxon>
        <taxon>Katanobacteria</taxon>
    </lineage>
</organism>
<keyword evidence="2" id="KW-0732">Signal</keyword>
<keyword evidence="7" id="KW-0812">Transmembrane</keyword>
<keyword evidence="7" id="KW-0472">Membrane</keyword>
<dbReference type="PROSITE" id="PS51352">
    <property type="entry name" value="THIOREDOXIN_2"/>
    <property type="match status" value="1"/>
</dbReference>
<protein>
    <submittedName>
        <fullName evidence="9">Thioredoxin domain-containing protein</fullName>
    </submittedName>
</protein>
<keyword evidence="5" id="KW-0676">Redox-active center</keyword>
<evidence type="ECO:0000256" key="1">
    <source>
        <dbReference type="ARBA" id="ARBA00005791"/>
    </source>
</evidence>
<evidence type="ECO:0000256" key="6">
    <source>
        <dbReference type="SAM" id="MobiDB-lite"/>
    </source>
</evidence>
<feature type="region of interest" description="Disordered" evidence="6">
    <location>
        <begin position="38"/>
        <end position="57"/>
    </location>
</feature>
<dbReference type="PANTHER" id="PTHR13887">
    <property type="entry name" value="GLUTATHIONE S-TRANSFERASE KAPPA"/>
    <property type="match status" value="1"/>
</dbReference>
<evidence type="ECO:0000256" key="3">
    <source>
        <dbReference type="ARBA" id="ARBA00023002"/>
    </source>
</evidence>
<gene>
    <name evidence="9" type="ORF">GYA37_00585</name>
</gene>
<keyword evidence="3" id="KW-0560">Oxidoreductase</keyword>
<accession>A0A7X9HSC5</accession>
<dbReference type="InterPro" id="IPR012336">
    <property type="entry name" value="Thioredoxin-like_fold"/>
</dbReference>
<keyword evidence="4" id="KW-1015">Disulfide bond</keyword>
<dbReference type="GO" id="GO:0016491">
    <property type="term" value="F:oxidoreductase activity"/>
    <property type="evidence" value="ECO:0007669"/>
    <property type="project" value="UniProtKB-KW"/>
</dbReference>
<dbReference type="InterPro" id="IPR001853">
    <property type="entry name" value="DSBA-like_thioredoxin_dom"/>
</dbReference>
<feature type="domain" description="Thioredoxin" evidence="8">
    <location>
        <begin position="115"/>
        <end position="236"/>
    </location>
</feature>
<dbReference type="PANTHER" id="PTHR13887:SF14">
    <property type="entry name" value="DISULFIDE BOND FORMATION PROTEIN D"/>
    <property type="match status" value="1"/>
</dbReference>
<dbReference type="Proteomes" id="UP000590542">
    <property type="component" value="Unassembled WGS sequence"/>
</dbReference>
<name>A0A7X9HSC5_UNCKA</name>
<dbReference type="EMBL" id="JAAZNV010000006">
    <property type="protein sequence ID" value="NMB91326.1"/>
    <property type="molecule type" value="Genomic_DNA"/>
</dbReference>
<evidence type="ECO:0000313" key="10">
    <source>
        <dbReference type="Proteomes" id="UP000590542"/>
    </source>
</evidence>
<evidence type="ECO:0000259" key="8">
    <source>
        <dbReference type="PROSITE" id="PS51352"/>
    </source>
</evidence>
<comment type="caution">
    <text evidence="9">The sequence shown here is derived from an EMBL/GenBank/DDBJ whole genome shotgun (WGS) entry which is preliminary data.</text>
</comment>
<keyword evidence="7" id="KW-1133">Transmembrane helix</keyword>
<dbReference type="InterPro" id="IPR013766">
    <property type="entry name" value="Thioredoxin_domain"/>
</dbReference>
<proteinExistence type="inferred from homology"/>
<feature type="transmembrane region" description="Helical" evidence="7">
    <location>
        <begin position="12"/>
        <end position="30"/>
    </location>
</feature>
<dbReference type="Pfam" id="PF01323">
    <property type="entry name" value="DSBA"/>
    <property type="match status" value="1"/>
</dbReference>